<name>A0ABY7WC49_9BACI</name>
<accession>A0ABY7WC49</accession>
<dbReference type="EMBL" id="CP117834">
    <property type="protein sequence ID" value="WDF05204.1"/>
    <property type="molecule type" value="Genomic_DNA"/>
</dbReference>
<organism evidence="1 2">
    <name type="scientific">Shouchella hunanensis</name>
    <dbReference type="NCBI Taxonomy" id="766894"/>
    <lineage>
        <taxon>Bacteria</taxon>
        <taxon>Bacillati</taxon>
        <taxon>Bacillota</taxon>
        <taxon>Bacilli</taxon>
        <taxon>Bacillales</taxon>
        <taxon>Bacillaceae</taxon>
        <taxon>Shouchella</taxon>
    </lineage>
</organism>
<protein>
    <recommendedName>
        <fullName evidence="3">Transposase IS4-like domain-containing protein</fullName>
    </recommendedName>
</protein>
<dbReference type="PANTHER" id="PTHR33408:SF2">
    <property type="entry name" value="TRANSPOSASE DDE DOMAIN-CONTAINING PROTEIN"/>
    <property type="match status" value="1"/>
</dbReference>
<dbReference type="PANTHER" id="PTHR33408">
    <property type="entry name" value="TRANSPOSASE"/>
    <property type="match status" value="1"/>
</dbReference>
<evidence type="ECO:0000313" key="1">
    <source>
        <dbReference type="EMBL" id="WDF05204.1"/>
    </source>
</evidence>
<dbReference type="Proteomes" id="UP001215143">
    <property type="component" value="Chromosome"/>
</dbReference>
<evidence type="ECO:0008006" key="3">
    <source>
        <dbReference type="Google" id="ProtNLM"/>
    </source>
</evidence>
<sequence>MRVVLYQPEHERDASVYSVFIKASENVSERKTLRSTSKDLKHYRKQWLDFSNRKKKYQKDINILGSETVIQKPMRMKDDYMRNGQLKPGYNIQLATKGQYALAYDIFPNPTNTRTLIPFLTTIEEGFFEFPPFLIADAGYGSE</sequence>
<keyword evidence="2" id="KW-1185">Reference proteome</keyword>
<evidence type="ECO:0000313" key="2">
    <source>
        <dbReference type="Proteomes" id="UP001215143"/>
    </source>
</evidence>
<gene>
    <name evidence="1" type="ORF">PQ477_06975</name>
</gene>
<proteinExistence type="predicted"/>
<reference evidence="1 2" key="1">
    <citation type="submission" date="2023-02" db="EMBL/GenBank/DDBJ databases">
        <authorList>
            <person name="Liu G."/>
        </authorList>
    </citation>
    <scope>NUCLEOTIDE SEQUENCE [LARGE SCALE GENOMIC DNA]</scope>
    <source>
        <strain evidence="1 2">DSM 23008</strain>
    </source>
</reference>